<dbReference type="RefSeq" id="WP_311328764.1">
    <property type="nucleotide sequence ID" value="NZ_CAUOUD010000025.1"/>
</dbReference>
<name>A0ABU5YD11_9FLAO</name>
<organism evidence="1 2">
    <name type="scientific">Capnocytophaga gingivalis</name>
    <dbReference type="NCBI Taxonomy" id="1017"/>
    <lineage>
        <taxon>Bacteria</taxon>
        <taxon>Pseudomonadati</taxon>
        <taxon>Bacteroidota</taxon>
        <taxon>Flavobacteriia</taxon>
        <taxon>Flavobacteriales</taxon>
        <taxon>Flavobacteriaceae</taxon>
        <taxon>Capnocytophaga</taxon>
    </lineage>
</organism>
<dbReference type="EMBL" id="JAYKBV010000035">
    <property type="protein sequence ID" value="MEB3041847.1"/>
    <property type="molecule type" value="Genomic_DNA"/>
</dbReference>
<protein>
    <recommendedName>
        <fullName evidence="3">MarR family transcriptional regulator</fullName>
    </recommendedName>
</protein>
<reference evidence="1 2" key="1">
    <citation type="submission" date="2023-12" db="EMBL/GenBank/DDBJ databases">
        <title>Genomic sequences of Capnocytophaga and Parvimonas strains.</title>
        <authorList>
            <person name="Watt R.M."/>
            <person name="Wang M."/>
            <person name="Yang T."/>
            <person name="Tong W.M."/>
        </authorList>
    </citation>
    <scope>NUCLEOTIDE SEQUENCE [LARGE SCALE GENOMIC DNA]</scope>
    <source>
        <strain evidence="1 2">CCUG 13156</strain>
    </source>
</reference>
<keyword evidence="2" id="KW-1185">Reference proteome</keyword>
<comment type="caution">
    <text evidence="1">The sequence shown here is derived from an EMBL/GenBank/DDBJ whole genome shotgun (WGS) entry which is preliminary data.</text>
</comment>
<dbReference type="Proteomes" id="UP001324270">
    <property type="component" value="Unassembled WGS sequence"/>
</dbReference>
<gene>
    <name evidence="1" type="ORF">VJJ49_14275</name>
</gene>
<evidence type="ECO:0000313" key="1">
    <source>
        <dbReference type="EMBL" id="MEB3041847.1"/>
    </source>
</evidence>
<accession>A0ABU5YD11</accession>
<evidence type="ECO:0008006" key="3">
    <source>
        <dbReference type="Google" id="ProtNLM"/>
    </source>
</evidence>
<sequence length="115" mass="13342">METKEEKIIDISILIILYLSSLENINTSYRFRKIFSIHLGILIDESVIIENLIEKGMLKSDGLIDKSPFYKSISCTEKGKKYYNDNIHKVKIIEDDFPDEKSDLVKIFLGLKRPS</sequence>
<proteinExistence type="predicted"/>
<evidence type="ECO:0000313" key="2">
    <source>
        <dbReference type="Proteomes" id="UP001324270"/>
    </source>
</evidence>